<proteinExistence type="predicted"/>
<organism evidence="8 9">
    <name type="scientific">Arthrobacter mangrovi</name>
    <dbReference type="NCBI Taxonomy" id="2966350"/>
    <lineage>
        <taxon>Bacteria</taxon>
        <taxon>Bacillati</taxon>
        <taxon>Actinomycetota</taxon>
        <taxon>Actinomycetes</taxon>
        <taxon>Micrococcales</taxon>
        <taxon>Micrococcaceae</taxon>
        <taxon>Arthrobacter</taxon>
    </lineage>
</organism>
<keyword evidence="3" id="KW-0547">Nucleotide-binding</keyword>
<evidence type="ECO:0000259" key="6">
    <source>
        <dbReference type="PROSITE" id="PS50893"/>
    </source>
</evidence>
<comment type="caution">
    <text evidence="8">The sequence shown here is derived from an EMBL/GenBank/DDBJ whole genome shotgun (WGS) entry which is preliminary data.</text>
</comment>
<evidence type="ECO:0000256" key="1">
    <source>
        <dbReference type="ARBA" id="ARBA00022448"/>
    </source>
</evidence>
<feature type="domain" description="ABC transporter" evidence="6">
    <location>
        <begin position="2"/>
        <end position="230"/>
    </location>
</feature>
<keyword evidence="2 5" id="KW-0500">Molybdenum</keyword>
<evidence type="ECO:0000256" key="5">
    <source>
        <dbReference type="PROSITE-ProRule" id="PRU01213"/>
    </source>
</evidence>
<dbReference type="PROSITE" id="PS00211">
    <property type="entry name" value="ABC_TRANSPORTER_1"/>
    <property type="match status" value="1"/>
</dbReference>
<evidence type="ECO:0000313" key="9">
    <source>
        <dbReference type="Proteomes" id="UP001209654"/>
    </source>
</evidence>
<dbReference type="SUPFAM" id="SSF50331">
    <property type="entry name" value="MOP-like"/>
    <property type="match status" value="1"/>
</dbReference>
<evidence type="ECO:0000256" key="3">
    <source>
        <dbReference type="ARBA" id="ARBA00022741"/>
    </source>
</evidence>
<dbReference type="PROSITE" id="PS51866">
    <property type="entry name" value="MOP"/>
    <property type="match status" value="1"/>
</dbReference>
<dbReference type="GO" id="GO:0005524">
    <property type="term" value="F:ATP binding"/>
    <property type="evidence" value="ECO:0007669"/>
    <property type="project" value="UniProtKB-KW"/>
</dbReference>
<dbReference type="Pfam" id="PF03459">
    <property type="entry name" value="TOBE"/>
    <property type="match status" value="1"/>
</dbReference>
<dbReference type="InterPro" id="IPR003593">
    <property type="entry name" value="AAA+_ATPase"/>
</dbReference>
<reference evidence="8 9" key="1">
    <citation type="journal article" date="2023" name="Int. J. Syst. Evol. Microbiol.">
        <title>Arthrobacter mangrovi sp. nov., an actinobacterium isolated from the rhizosphere of a mangrove.</title>
        <authorList>
            <person name="Hamada M."/>
            <person name="Saitou S."/>
            <person name="Enomoto N."/>
            <person name="Nanri K."/>
            <person name="Hidaka K."/>
            <person name="Miura T."/>
            <person name="Tamura T."/>
        </authorList>
    </citation>
    <scope>NUCLEOTIDE SEQUENCE [LARGE SCALE GENOMIC DNA]</scope>
    <source>
        <strain evidence="8 9">NBRC 112813</strain>
    </source>
</reference>
<dbReference type="InterPro" id="IPR005116">
    <property type="entry name" value="Transp-assoc_OB_typ1"/>
</dbReference>
<evidence type="ECO:0000313" key="8">
    <source>
        <dbReference type="EMBL" id="GLB66318.1"/>
    </source>
</evidence>
<dbReference type="InterPro" id="IPR050093">
    <property type="entry name" value="ABC_SmlMolc_Importer"/>
</dbReference>
<name>A0ABQ5MQQ1_9MICC</name>
<evidence type="ECO:0000259" key="7">
    <source>
        <dbReference type="PROSITE" id="PS51866"/>
    </source>
</evidence>
<dbReference type="Pfam" id="PF00005">
    <property type="entry name" value="ABC_tran"/>
    <property type="match status" value="1"/>
</dbReference>
<feature type="domain" description="Mop" evidence="7">
    <location>
        <begin position="290"/>
        <end position="351"/>
    </location>
</feature>
<dbReference type="RefSeq" id="WP_264794482.1">
    <property type="nucleotide sequence ID" value="NZ_BRVS01000003.1"/>
</dbReference>
<dbReference type="InterPro" id="IPR004606">
    <property type="entry name" value="Mop_domain"/>
</dbReference>
<dbReference type="InterPro" id="IPR017871">
    <property type="entry name" value="ABC_transporter-like_CS"/>
</dbReference>
<dbReference type="Gene3D" id="3.40.50.300">
    <property type="entry name" value="P-loop containing nucleotide triphosphate hydrolases"/>
    <property type="match status" value="1"/>
</dbReference>
<gene>
    <name evidence="8" type="ORF">AHIS1636_07570</name>
</gene>
<evidence type="ECO:0000256" key="2">
    <source>
        <dbReference type="ARBA" id="ARBA00022505"/>
    </source>
</evidence>
<dbReference type="Gene3D" id="2.40.50.100">
    <property type="match status" value="1"/>
</dbReference>
<keyword evidence="4 8" id="KW-0067">ATP-binding</keyword>
<dbReference type="Proteomes" id="UP001209654">
    <property type="component" value="Unassembled WGS sequence"/>
</dbReference>
<dbReference type="EMBL" id="BRVS01000003">
    <property type="protein sequence ID" value="GLB66318.1"/>
    <property type="molecule type" value="Genomic_DNA"/>
</dbReference>
<dbReference type="InterPro" id="IPR003439">
    <property type="entry name" value="ABC_transporter-like_ATP-bd"/>
</dbReference>
<dbReference type="SUPFAM" id="SSF52540">
    <property type="entry name" value="P-loop containing nucleoside triphosphate hydrolases"/>
    <property type="match status" value="1"/>
</dbReference>
<keyword evidence="1" id="KW-0813">Transport</keyword>
<dbReference type="SMART" id="SM00382">
    <property type="entry name" value="AAA"/>
    <property type="match status" value="1"/>
</dbReference>
<dbReference type="InterPro" id="IPR008995">
    <property type="entry name" value="Mo/tungstate-bd_C_term_dom"/>
</dbReference>
<dbReference type="PROSITE" id="PS50893">
    <property type="entry name" value="ABC_TRANSPORTER_2"/>
    <property type="match status" value="1"/>
</dbReference>
<dbReference type="PANTHER" id="PTHR42781:SF4">
    <property type="entry name" value="SPERMIDINE_PUTRESCINE IMPORT ATP-BINDING PROTEIN POTA"/>
    <property type="match status" value="1"/>
</dbReference>
<dbReference type="InterPro" id="IPR027417">
    <property type="entry name" value="P-loop_NTPase"/>
</dbReference>
<keyword evidence="9" id="KW-1185">Reference proteome</keyword>
<dbReference type="PANTHER" id="PTHR42781">
    <property type="entry name" value="SPERMIDINE/PUTRESCINE IMPORT ATP-BINDING PROTEIN POTA"/>
    <property type="match status" value="1"/>
</dbReference>
<evidence type="ECO:0000256" key="4">
    <source>
        <dbReference type="ARBA" id="ARBA00022840"/>
    </source>
</evidence>
<sequence length="356" mass="37009">MTFTMDAGLADRGLDVGLRIGDGETVALMGANGAGKSSVLGLAAGLLRADRGEAVLQGRRLFGPGHWVPPHRRSVALLSQEALLFPQLTVLENVAFGPRSSGASRREARDHARRWLAEAEAAELAERRPSALSGGQAQRVAIARALAAEPSLLLLDEPLAALDVAVAPVIRRMLRRVLDGRRALIVTHDILDALHLADRIVVLEAGRVAEEGTPRQLLARPRSGFAAGLAGLNLISGRAAVGGLGAAAQQPPIPAGTTVFGNRAPELLDGEPAVAAFSPAAVSVFTERPHGSPRNVVAAVVDELEPAAGHLVVRAGRLAAEVTPAAAAELDLHPGRRVFFAVKASEVAVYPARSAA</sequence>
<protein>
    <submittedName>
        <fullName evidence="8">Molybdenum ABC transporter ATP-binding protein</fullName>
    </submittedName>
</protein>
<accession>A0ABQ5MQQ1</accession>